<feature type="transmembrane region" description="Helical" evidence="1">
    <location>
        <begin position="79"/>
        <end position="102"/>
    </location>
</feature>
<name>G0P002_CAEBE</name>
<keyword evidence="1" id="KW-0812">Transmembrane</keyword>
<gene>
    <name evidence="2" type="ORF">CAEBREN_31964</name>
</gene>
<evidence type="ECO:0000313" key="3">
    <source>
        <dbReference type="Proteomes" id="UP000008068"/>
    </source>
</evidence>
<evidence type="ECO:0000313" key="2">
    <source>
        <dbReference type="EMBL" id="EGT41383.1"/>
    </source>
</evidence>
<dbReference type="InParanoid" id="G0P002"/>
<dbReference type="FunCoup" id="G0P002">
    <property type="interactions" value="1049"/>
</dbReference>
<sequence length="281" mass="31660">MNFYKILNLLEVFPSFLKYFSANFNKMMANQNFNSTYPTIHRHSKNVLIFFQIISFLTFCAVLHPVFRNRLLLGSTINLLAFILPASCLLLILVGMVTGVIIRMKSRRAMMISNGICFLSLLIVLGLTFTVYKAIGDSSQESFQKEFLKVLENPGPKAIKTLHKFQQTTQCCGVPLIHGTPWNQTSIAPTSPWASWYYYTMLDEDYIVEARISIKPSSKDVIIDELAEIEHRLKKARKSEDARGSVNEKTCEPPAKVLLVNVPGQLMMVAGGFVLGLKISV</sequence>
<evidence type="ECO:0000256" key="1">
    <source>
        <dbReference type="SAM" id="Phobius"/>
    </source>
</evidence>
<keyword evidence="3" id="KW-1185">Reference proteome</keyword>
<dbReference type="Proteomes" id="UP000008068">
    <property type="component" value="Unassembled WGS sequence"/>
</dbReference>
<reference evidence="3" key="1">
    <citation type="submission" date="2011-07" db="EMBL/GenBank/DDBJ databases">
        <authorList>
            <consortium name="Caenorhabditis brenneri Sequencing and Analysis Consortium"/>
            <person name="Wilson R.K."/>
        </authorList>
    </citation>
    <scope>NUCLEOTIDE SEQUENCE [LARGE SCALE GENOMIC DNA]</scope>
    <source>
        <strain evidence="3">PB2801</strain>
    </source>
</reference>
<dbReference type="OrthoDB" id="5851963at2759"/>
<dbReference type="HOGENOM" id="CLU_096606_0_0_1"/>
<accession>G0P002</accession>
<proteinExistence type="predicted"/>
<organism evidence="3">
    <name type="scientific">Caenorhabditis brenneri</name>
    <name type="common">Nematode worm</name>
    <dbReference type="NCBI Taxonomy" id="135651"/>
    <lineage>
        <taxon>Eukaryota</taxon>
        <taxon>Metazoa</taxon>
        <taxon>Ecdysozoa</taxon>
        <taxon>Nematoda</taxon>
        <taxon>Chromadorea</taxon>
        <taxon>Rhabditida</taxon>
        <taxon>Rhabditina</taxon>
        <taxon>Rhabditomorpha</taxon>
        <taxon>Rhabditoidea</taxon>
        <taxon>Rhabditidae</taxon>
        <taxon>Peloderinae</taxon>
        <taxon>Caenorhabditis</taxon>
    </lineage>
</organism>
<keyword evidence="1" id="KW-1133">Transmembrane helix</keyword>
<dbReference type="eggNOG" id="ENOG502THG4">
    <property type="taxonomic scope" value="Eukaryota"/>
</dbReference>
<keyword evidence="1" id="KW-0472">Membrane</keyword>
<dbReference type="EMBL" id="GL379994">
    <property type="protein sequence ID" value="EGT41383.1"/>
    <property type="molecule type" value="Genomic_DNA"/>
</dbReference>
<feature type="transmembrane region" description="Helical" evidence="1">
    <location>
        <begin position="114"/>
        <end position="135"/>
    </location>
</feature>
<dbReference type="AlphaFoldDB" id="G0P002"/>
<feature type="transmembrane region" description="Helical" evidence="1">
    <location>
        <begin position="47"/>
        <end position="67"/>
    </location>
</feature>
<protein>
    <submittedName>
        <fullName evidence="2">Uncharacterized protein</fullName>
    </submittedName>
</protein>